<feature type="transmembrane region" description="Helical" evidence="11">
    <location>
        <begin position="754"/>
        <end position="774"/>
    </location>
</feature>
<keyword evidence="13" id="KW-1185">Reference proteome</keyword>
<keyword evidence="5 11" id="KW-0812">Transmembrane</keyword>
<dbReference type="GO" id="GO:0043048">
    <property type="term" value="P:dolichyl monophosphate biosynthetic process"/>
    <property type="evidence" value="ECO:0007669"/>
    <property type="project" value="TreeGrafter"/>
</dbReference>
<evidence type="ECO:0000313" key="12">
    <source>
        <dbReference type="EMBL" id="KAK3365972.1"/>
    </source>
</evidence>
<feature type="transmembrane region" description="Helical" evidence="11">
    <location>
        <begin position="794"/>
        <end position="813"/>
    </location>
</feature>
<sequence>MPEHLLPPALTTASGACSGDESPSPNIRILSRSPHPYHRRNSELLEPADRLVHTAAAPPPASTAAVDGAADADTVARGLPLLLTPKDSTPASDSGTDADDEHFLKGLPAPKTRLHKGLRGRNEPLSGSSTPQLSPAVLEEEGRRTSLSLSHGSFARDKRSAAEKVRRRKELVRRSTEVLLLACLAGMVASNRDVQPFLRLYQREFLVLGQVALVLLAAYPLRLVTWAYAQGSPSILVPITIPSSFDPAPLFYPLLIPILVSLLVAQNVRAAVLSNLVLGLCALPRSLVPSSRYWEVYNPAHWLLSCLPLFVESYQHSTPPVETHEISQEILALLYPLHQTLCLILQFLTTTSLLTAELQLLSVALINVLLLAQSPQAVILNGLLWGGGLGIIVFCSQVIRWGIALARVPKWRFKRLSIPSKGGSTIRLLRTLWSSRRPRLDIKMVDYRNTFSDTANSSDEYYEGAGLKNRPPPLRNPFRADSVSDTDMVPGSHVNALNVRFNLPEPMHQLSARRNTLPSPGRFGNDRSKTSTPSGRRKRSASSSVRAFFSLTQSQAVMRKWLYAGYVYLCVLMIVLVGIREYVQRSALAGYEPIGWALGYLFGDLPRFRLEVVKANIESWICLPPRPDHEADVAFCRQGLVQHLRHSSFGEANTRLVLAAYWLAMIGVGLAVVFRLSPIYEVDTRRKVFHFMMVAMFLPTTYIDPTFVSLALSLVLAIFLLLDLLRASQLPPLSKPIASFLTPFVDGRDLRGPVVISHIFLLIGCAIPLWLSLASLSRTGSGALAGWEVPTRDVSMVSGVVCVGLGDAAASLIGRRWGHRKWLWGGGKSVEGSLAFATAVFVGLMAANAWLHMGGWPLTTSTLSMTAARTSHLGGMLAGLRSLWSSASLQKTAICASVASLTEAVLTGGNDNVVVPVVLWTCVKSLGV</sequence>
<feature type="transmembrane region" description="Helical" evidence="11">
    <location>
        <begin position="656"/>
        <end position="676"/>
    </location>
</feature>
<evidence type="ECO:0000256" key="8">
    <source>
        <dbReference type="ARBA" id="ARBA00022989"/>
    </source>
</evidence>
<dbReference type="PANTHER" id="PTHR13205">
    <property type="entry name" value="TRANSMEMBRANE PROTEIN 15-RELATED"/>
    <property type="match status" value="1"/>
</dbReference>
<evidence type="ECO:0000256" key="2">
    <source>
        <dbReference type="ARBA" id="ARBA00010794"/>
    </source>
</evidence>
<keyword evidence="8 11" id="KW-1133">Transmembrane helix</keyword>
<feature type="region of interest" description="Disordered" evidence="10">
    <location>
        <begin position="82"/>
        <end position="152"/>
    </location>
</feature>
<evidence type="ECO:0000256" key="11">
    <source>
        <dbReference type="SAM" id="Phobius"/>
    </source>
</evidence>
<dbReference type="EMBL" id="JAULSN010000008">
    <property type="protein sequence ID" value="KAK3365972.1"/>
    <property type="molecule type" value="Genomic_DNA"/>
</dbReference>
<feature type="transmembrane region" description="Helical" evidence="11">
    <location>
        <begin position="384"/>
        <end position="406"/>
    </location>
</feature>
<evidence type="ECO:0000256" key="9">
    <source>
        <dbReference type="ARBA" id="ARBA00023136"/>
    </source>
</evidence>
<feature type="transmembrane region" description="Helical" evidence="11">
    <location>
        <begin position="709"/>
        <end position="725"/>
    </location>
</feature>
<organism evidence="12 13">
    <name type="scientific">Lasiosphaeria ovina</name>
    <dbReference type="NCBI Taxonomy" id="92902"/>
    <lineage>
        <taxon>Eukaryota</taxon>
        <taxon>Fungi</taxon>
        <taxon>Dikarya</taxon>
        <taxon>Ascomycota</taxon>
        <taxon>Pezizomycotina</taxon>
        <taxon>Sordariomycetes</taxon>
        <taxon>Sordariomycetidae</taxon>
        <taxon>Sordariales</taxon>
        <taxon>Lasiosphaeriaceae</taxon>
        <taxon>Lasiosphaeria</taxon>
    </lineage>
</organism>
<feature type="region of interest" description="Disordered" evidence="10">
    <location>
        <begin position="512"/>
        <end position="539"/>
    </location>
</feature>
<feature type="transmembrane region" description="Helical" evidence="11">
    <location>
        <begin position="834"/>
        <end position="853"/>
    </location>
</feature>
<feature type="region of interest" description="Disordered" evidence="10">
    <location>
        <begin position="1"/>
        <end position="40"/>
    </location>
</feature>
<accession>A0AAE0JXV7</accession>
<reference evidence="12" key="2">
    <citation type="submission" date="2023-06" db="EMBL/GenBank/DDBJ databases">
        <authorList>
            <consortium name="Lawrence Berkeley National Laboratory"/>
            <person name="Haridas S."/>
            <person name="Hensen N."/>
            <person name="Bonometti L."/>
            <person name="Westerberg I."/>
            <person name="Brannstrom I.O."/>
            <person name="Guillou S."/>
            <person name="Cros-Aarteil S."/>
            <person name="Calhoun S."/>
            <person name="Kuo A."/>
            <person name="Mondo S."/>
            <person name="Pangilinan J."/>
            <person name="Riley R."/>
            <person name="Labutti K."/>
            <person name="Andreopoulos B."/>
            <person name="Lipzen A."/>
            <person name="Chen C."/>
            <person name="Yanf M."/>
            <person name="Daum C."/>
            <person name="Ng V."/>
            <person name="Clum A."/>
            <person name="Steindorff A."/>
            <person name="Ohm R."/>
            <person name="Martin F."/>
            <person name="Silar P."/>
            <person name="Natvig D."/>
            <person name="Lalanne C."/>
            <person name="Gautier V."/>
            <person name="Ament-Velasquez S.L."/>
            <person name="Kruys A."/>
            <person name="Hutchinson M.I."/>
            <person name="Powell A.J."/>
            <person name="Barry K."/>
            <person name="Miller A.N."/>
            <person name="Grigoriev I.V."/>
            <person name="Debuchy R."/>
            <person name="Gladieux P."/>
            <person name="Thoren M.H."/>
            <person name="Johannesson H."/>
        </authorList>
    </citation>
    <scope>NUCLEOTIDE SEQUENCE</scope>
    <source>
        <strain evidence="12">CBS 958.72</strain>
    </source>
</reference>
<evidence type="ECO:0000256" key="3">
    <source>
        <dbReference type="ARBA" id="ARBA00012132"/>
    </source>
</evidence>
<evidence type="ECO:0000256" key="5">
    <source>
        <dbReference type="ARBA" id="ARBA00022692"/>
    </source>
</evidence>
<evidence type="ECO:0000256" key="4">
    <source>
        <dbReference type="ARBA" id="ARBA00022679"/>
    </source>
</evidence>
<evidence type="ECO:0000256" key="1">
    <source>
        <dbReference type="ARBA" id="ARBA00004477"/>
    </source>
</evidence>
<evidence type="ECO:0000256" key="6">
    <source>
        <dbReference type="ARBA" id="ARBA00022777"/>
    </source>
</evidence>
<feature type="compositionally biased region" description="Polar residues" evidence="10">
    <location>
        <begin position="11"/>
        <end position="25"/>
    </location>
</feature>
<name>A0AAE0JXV7_9PEZI</name>
<keyword evidence="7" id="KW-0256">Endoplasmic reticulum</keyword>
<keyword evidence="9 11" id="KW-0472">Membrane</keyword>
<reference evidence="12" key="1">
    <citation type="journal article" date="2023" name="Mol. Phylogenet. Evol.">
        <title>Genome-scale phylogeny and comparative genomics of the fungal order Sordariales.</title>
        <authorList>
            <person name="Hensen N."/>
            <person name="Bonometti L."/>
            <person name="Westerberg I."/>
            <person name="Brannstrom I.O."/>
            <person name="Guillou S."/>
            <person name="Cros-Aarteil S."/>
            <person name="Calhoun S."/>
            <person name="Haridas S."/>
            <person name="Kuo A."/>
            <person name="Mondo S."/>
            <person name="Pangilinan J."/>
            <person name="Riley R."/>
            <person name="LaButti K."/>
            <person name="Andreopoulos B."/>
            <person name="Lipzen A."/>
            <person name="Chen C."/>
            <person name="Yan M."/>
            <person name="Daum C."/>
            <person name="Ng V."/>
            <person name="Clum A."/>
            <person name="Steindorff A."/>
            <person name="Ohm R.A."/>
            <person name="Martin F."/>
            <person name="Silar P."/>
            <person name="Natvig D.O."/>
            <person name="Lalanne C."/>
            <person name="Gautier V."/>
            <person name="Ament-Velasquez S.L."/>
            <person name="Kruys A."/>
            <person name="Hutchinson M.I."/>
            <person name="Powell A.J."/>
            <person name="Barry K."/>
            <person name="Miller A.N."/>
            <person name="Grigoriev I.V."/>
            <person name="Debuchy R."/>
            <person name="Gladieux P."/>
            <person name="Hiltunen Thoren M."/>
            <person name="Johannesson H."/>
        </authorList>
    </citation>
    <scope>NUCLEOTIDE SEQUENCE</scope>
    <source>
        <strain evidence="12">CBS 958.72</strain>
    </source>
</reference>
<comment type="similarity">
    <text evidence="2">Belongs to the polyprenol kinase family.</text>
</comment>
<evidence type="ECO:0000313" key="13">
    <source>
        <dbReference type="Proteomes" id="UP001287356"/>
    </source>
</evidence>
<evidence type="ECO:0000256" key="10">
    <source>
        <dbReference type="SAM" id="MobiDB-lite"/>
    </source>
</evidence>
<comment type="caution">
    <text evidence="12">The sequence shown here is derived from an EMBL/GenBank/DDBJ whole genome shotgun (WGS) entry which is preliminary data.</text>
</comment>
<dbReference type="AlphaFoldDB" id="A0AAE0JXV7"/>
<evidence type="ECO:0000256" key="7">
    <source>
        <dbReference type="ARBA" id="ARBA00022824"/>
    </source>
</evidence>
<dbReference type="Proteomes" id="UP001287356">
    <property type="component" value="Unassembled WGS sequence"/>
</dbReference>
<dbReference type="EC" id="2.7.1.108" evidence="3"/>
<proteinExistence type="inferred from homology"/>
<dbReference type="GO" id="GO:0004168">
    <property type="term" value="F:dolichol kinase activity"/>
    <property type="evidence" value="ECO:0007669"/>
    <property type="project" value="UniProtKB-EC"/>
</dbReference>
<protein>
    <recommendedName>
        <fullName evidence="3">dolichol kinase</fullName>
        <ecNumber evidence="3">2.7.1.108</ecNumber>
    </recommendedName>
</protein>
<comment type="subcellular location">
    <subcellularLocation>
        <location evidence="1">Endoplasmic reticulum membrane</location>
        <topology evidence="1">Multi-pass membrane protein</topology>
    </subcellularLocation>
</comment>
<feature type="compositionally biased region" description="Polar residues" evidence="10">
    <location>
        <begin position="86"/>
        <end position="95"/>
    </location>
</feature>
<dbReference type="GO" id="GO:0005789">
    <property type="term" value="C:endoplasmic reticulum membrane"/>
    <property type="evidence" value="ECO:0007669"/>
    <property type="project" value="UniProtKB-SubCell"/>
</dbReference>
<keyword evidence="4" id="KW-0808">Transferase</keyword>
<dbReference type="InterPro" id="IPR032974">
    <property type="entry name" value="Polypren_kinase"/>
</dbReference>
<keyword evidence="6" id="KW-0418">Kinase</keyword>
<dbReference type="PANTHER" id="PTHR13205:SF15">
    <property type="entry name" value="DOLICHOL KINASE"/>
    <property type="match status" value="1"/>
</dbReference>
<feature type="transmembrane region" description="Helical" evidence="11">
    <location>
        <begin position="561"/>
        <end position="579"/>
    </location>
</feature>
<gene>
    <name evidence="12" type="ORF">B0T24DRAFT_407966</name>
</gene>